<evidence type="ECO:0000256" key="5">
    <source>
        <dbReference type="ARBA" id="ARBA00022670"/>
    </source>
</evidence>
<dbReference type="NCBIfam" id="TIGR02073">
    <property type="entry name" value="PBP_1c"/>
    <property type="match status" value="1"/>
</dbReference>
<keyword evidence="12" id="KW-0812">Transmembrane</keyword>
<accession>A0A1I2N5E9</accession>
<dbReference type="GO" id="GO:0030288">
    <property type="term" value="C:outer membrane-bounded periplasmic space"/>
    <property type="evidence" value="ECO:0007669"/>
    <property type="project" value="TreeGrafter"/>
</dbReference>
<dbReference type="Gene3D" id="3.40.710.10">
    <property type="entry name" value="DD-peptidase/beta-lactamase superfamily"/>
    <property type="match status" value="1"/>
</dbReference>
<protein>
    <recommendedName>
        <fullName evidence="10">peptidoglycan glycosyltransferase</fullName>
        <ecNumber evidence="10">2.4.99.28</ecNumber>
    </recommendedName>
</protein>
<evidence type="ECO:0000256" key="9">
    <source>
        <dbReference type="ARBA" id="ARBA00023268"/>
    </source>
</evidence>
<comment type="pathway">
    <text evidence="1">Cell wall biogenesis; peptidoglycan biosynthesis.</text>
</comment>
<sequence>MPTQKPKYNPSQRLLRYSKPCLRYTLYIGLMLCLAFAILNHLYPLKINISYSPVITASDGSIINAFLSRDDKWRMQLEPDELSPVLKKAVLLKEDKYFYYHPGINPFAIARAFANNVFQNKKTSGASTITMQVARLLYPQQRTYANKLTEMFRAMQLEWHYSKDEILQLYLNLVPFGGNIEGVKAASVLYFQQSPRQLSLAQAVTLTVIPNKPSSLRIGEQNERIVAFRNKWLKYYQEQGAFPAAEIEDALLEPLEARRQEAPKVAPHFAYRMYRKYKNQSTIKTTLNRQVQEKVEQLAYNYMQRLRYQNIHNAAVLVLNNQTGAVEAYLGSADFNDFAHHGQVDGVRAIRSPGSTLKPFLYATAFDKGILTPKTVITDVPVDYAGYRPQNFFGNYNGKVTIEHALATSFNVPAVKVLDQLGVYTFVQKLKQAEFSQMKQMGNQLGLSLILGGCDVKLEELTLLYAAFANQGRYSSIRWLQHDTTQTETQLLSPASAYMVSQILTQLTRPDLPHNAHNSPNLPKIAWKTGTSYGRKDAWSIGYNKKYTVGVWVGNFSGEGVPELNGTDSATPLLFDIFNSIDYNSSDGWFQQPKGIGLRVVCTESGSPANSFCKNQVLDTFIPGISYTQKCSHLKRIAVSVDKKYSYCTSCQPATGFVQQLYPNHAPELLTFYDAERIPYQQIPAHNPTCSRIFKEHAPVIASPASGMEYILEREERQQLMLHSNTHNEVKQVYWYINDKFLRATAANEKMFFEPQRPGKYKISCTDDQGRNTDSYITVSFL</sequence>
<dbReference type="GO" id="GO:0004180">
    <property type="term" value="F:carboxypeptidase activity"/>
    <property type="evidence" value="ECO:0007669"/>
    <property type="project" value="UniProtKB-KW"/>
</dbReference>
<dbReference type="InterPro" id="IPR023346">
    <property type="entry name" value="Lysozyme-like_dom_sf"/>
</dbReference>
<dbReference type="InterPro" id="IPR009647">
    <property type="entry name" value="PBP_C"/>
</dbReference>
<evidence type="ECO:0000256" key="6">
    <source>
        <dbReference type="ARBA" id="ARBA00022676"/>
    </source>
</evidence>
<keyword evidence="12" id="KW-1133">Transmembrane helix</keyword>
<evidence type="ECO:0000256" key="7">
    <source>
        <dbReference type="ARBA" id="ARBA00022679"/>
    </source>
</evidence>
<dbReference type="Pfam" id="PF06832">
    <property type="entry name" value="BiPBP_C"/>
    <property type="match status" value="1"/>
</dbReference>
<comment type="catalytic activity">
    <reaction evidence="11">
        <text>[GlcNAc-(1-&gt;4)-Mur2Ac(oyl-L-Ala-gamma-D-Glu-L-Lys-D-Ala-D-Ala)](n)-di-trans,octa-cis-undecaprenyl diphosphate + beta-D-GlcNAc-(1-&gt;4)-Mur2Ac(oyl-L-Ala-gamma-D-Glu-L-Lys-D-Ala-D-Ala)-di-trans,octa-cis-undecaprenyl diphosphate = [GlcNAc-(1-&gt;4)-Mur2Ac(oyl-L-Ala-gamma-D-Glu-L-Lys-D-Ala-D-Ala)](n+1)-di-trans,octa-cis-undecaprenyl diphosphate + di-trans,octa-cis-undecaprenyl diphosphate + H(+)</text>
        <dbReference type="Rhea" id="RHEA:23708"/>
        <dbReference type="Rhea" id="RHEA-COMP:9602"/>
        <dbReference type="Rhea" id="RHEA-COMP:9603"/>
        <dbReference type="ChEBI" id="CHEBI:15378"/>
        <dbReference type="ChEBI" id="CHEBI:58405"/>
        <dbReference type="ChEBI" id="CHEBI:60033"/>
        <dbReference type="ChEBI" id="CHEBI:78435"/>
        <dbReference type="EC" id="2.4.99.28"/>
    </reaction>
</comment>
<keyword evidence="17" id="KW-1185">Reference proteome</keyword>
<dbReference type="InterPro" id="IPR036950">
    <property type="entry name" value="PBP_transglycosylase"/>
</dbReference>
<dbReference type="SUPFAM" id="SSF56601">
    <property type="entry name" value="beta-lactamase/transpeptidase-like"/>
    <property type="match status" value="1"/>
</dbReference>
<feature type="domain" description="Penicillin-binding protein transpeptidase" evidence="13">
    <location>
        <begin position="315"/>
        <end position="554"/>
    </location>
</feature>
<dbReference type="EMBL" id="FOOT01000001">
    <property type="protein sequence ID" value="SFF98658.1"/>
    <property type="molecule type" value="Genomic_DNA"/>
</dbReference>
<dbReference type="SUPFAM" id="SSF53955">
    <property type="entry name" value="Lysozyme-like"/>
    <property type="match status" value="1"/>
</dbReference>
<dbReference type="InterPro" id="IPR011815">
    <property type="entry name" value="PBP_1c"/>
</dbReference>
<evidence type="ECO:0000313" key="16">
    <source>
        <dbReference type="EMBL" id="SFF98658.1"/>
    </source>
</evidence>
<dbReference type="Pfam" id="PF00912">
    <property type="entry name" value="Transgly"/>
    <property type="match status" value="1"/>
</dbReference>
<dbReference type="GO" id="GO:0008955">
    <property type="term" value="F:peptidoglycan glycosyltransferase activity"/>
    <property type="evidence" value="ECO:0007669"/>
    <property type="project" value="UniProtKB-EC"/>
</dbReference>
<name>A0A1I2N5E9_9BACT</name>
<keyword evidence="5" id="KW-0645">Protease</keyword>
<organism evidence="16 17">
    <name type="scientific">Pontibacter chinhatensis</name>
    <dbReference type="NCBI Taxonomy" id="1436961"/>
    <lineage>
        <taxon>Bacteria</taxon>
        <taxon>Pseudomonadati</taxon>
        <taxon>Bacteroidota</taxon>
        <taxon>Cytophagia</taxon>
        <taxon>Cytophagales</taxon>
        <taxon>Hymenobacteraceae</taxon>
        <taxon>Pontibacter</taxon>
    </lineage>
</organism>
<evidence type="ECO:0000259" key="15">
    <source>
        <dbReference type="Pfam" id="PF06832"/>
    </source>
</evidence>
<keyword evidence="7" id="KW-0808">Transferase</keyword>
<keyword evidence="9" id="KW-0511">Multifunctional enzyme</keyword>
<dbReference type="PANTHER" id="PTHR32282:SF15">
    <property type="entry name" value="PENICILLIN-BINDING PROTEIN 1C"/>
    <property type="match status" value="1"/>
</dbReference>
<dbReference type="InterPro" id="IPR012338">
    <property type="entry name" value="Beta-lactam/transpept-like"/>
</dbReference>
<evidence type="ECO:0000313" key="17">
    <source>
        <dbReference type="Proteomes" id="UP000198724"/>
    </source>
</evidence>
<keyword evidence="8" id="KW-0378">Hydrolase</keyword>
<keyword evidence="4" id="KW-0121">Carboxypeptidase</keyword>
<dbReference type="GO" id="GO:0008658">
    <property type="term" value="F:penicillin binding"/>
    <property type="evidence" value="ECO:0007669"/>
    <property type="project" value="InterPro"/>
</dbReference>
<evidence type="ECO:0000259" key="14">
    <source>
        <dbReference type="Pfam" id="PF00912"/>
    </source>
</evidence>
<evidence type="ECO:0000256" key="2">
    <source>
        <dbReference type="ARBA" id="ARBA00007090"/>
    </source>
</evidence>
<dbReference type="EC" id="2.4.99.28" evidence="10"/>
<comment type="similarity">
    <text evidence="2">In the C-terminal section; belongs to the transpeptidase family.</text>
</comment>
<feature type="domain" description="Glycosyl transferase family 51" evidence="14">
    <location>
        <begin position="61"/>
        <end position="227"/>
    </location>
</feature>
<feature type="domain" description="Penicillin-binding C-terminal" evidence="15">
    <location>
        <begin position="695"/>
        <end position="774"/>
    </location>
</feature>
<evidence type="ECO:0000256" key="1">
    <source>
        <dbReference type="ARBA" id="ARBA00004752"/>
    </source>
</evidence>
<evidence type="ECO:0000256" key="11">
    <source>
        <dbReference type="ARBA" id="ARBA00049902"/>
    </source>
</evidence>
<dbReference type="InterPro" id="IPR001460">
    <property type="entry name" value="PCN-bd_Tpept"/>
</dbReference>
<feature type="transmembrane region" description="Helical" evidence="12">
    <location>
        <begin position="21"/>
        <end position="43"/>
    </location>
</feature>
<keyword evidence="6" id="KW-0328">Glycosyltransferase</keyword>
<dbReference type="GO" id="GO:0006508">
    <property type="term" value="P:proteolysis"/>
    <property type="evidence" value="ECO:0007669"/>
    <property type="project" value="UniProtKB-KW"/>
</dbReference>
<evidence type="ECO:0000256" key="10">
    <source>
        <dbReference type="ARBA" id="ARBA00044770"/>
    </source>
</evidence>
<dbReference type="Proteomes" id="UP000198724">
    <property type="component" value="Unassembled WGS sequence"/>
</dbReference>
<dbReference type="PANTHER" id="PTHR32282">
    <property type="entry name" value="BINDING PROTEIN TRANSPEPTIDASE, PUTATIVE-RELATED"/>
    <property type="match status" value="1"/>
</dbReference>
<evidence type="ECO:0000259" key="13">
    <source>
        <dbReference type="Pfam" id="PF00905"/>
    </source>
</evidence>
<gene>
    <name evidence="16" type="ORF">SAMN05421739_101597</name>
</gene>
<dbReference type="OrthoDB" id="9766909at2"/>
<evidence type="ECO:0000256" key="3">
    <source>
        <dbReference type="ARBA" id="ARBA00007739"/>
    </source>
</evidence>
<dbReference type="AlphaFoldDB" id="A0A1I2N5E9"/>
<keyword evidence="12" id="KW-0472">Membrane</keyword>
<dbReference type="InterPro" id="IPR001264">
    <property type="entry name" value="Glyco_trans_51"/>
</dbReference>
<dbReference type="RefSeq" id="WP_092098859.1">
    <property type="nucleotide sequence ID" value="NZ_FOOT01000001.1"/>
</dbReference>
<comment type="similarity">
    <text evidence="3">In the N-terminal section; belongs to the glycosyltransferase 51 family.</text>
</comment>
<proteinExistence type="inferred from homology"/>
<evidence type="ECO:0000256" key="12">
    <source>
        <dbReference type="SAM" id="Phobius"/>
    </source>
</evidence>
<evidence type="ECO:0000256" key="4">
    <source>
        <dbReference type="ARBA" id="ARBA00022645"/>
    </source>
</evidence>
<dbReference type="Pfam" id="PF00905">
    <property type="entry name" value="Transpeptidase"/>
    <property type="match status" value="1"/>
</dbReference>
<dbReference type="GO" id="GO:0009252">
    <property type="term" value="P:peptidoglycan biosynthetic process"/>
    <property type="evidence" value="ECO:0007669"/>
    <property type="project" value="InterPro"/>
</dbReference>
<dbReference type="InterPro" id="IPR050396">
    <property type="entry name" value="Glycosyltr_51/Transpeptidase"/>
</dbReference>
<reference evidence="17" key="1">
    <citation type="submission" date="2016-10" db="EMBL/GenBank/DDBJ databases">
        <authorList>
            <person name="Varghese N."/>
            <person name="Submissions S."/>
        </authorList>
    </citation>
    <scope>NUCLEOTIDE SEQUENCE [LARGE SCALE GENOMIC DNA]</scope>
    <source>
        <strain evidence="17">LP51</strain>
    </source>
</reference>
<dbReference type="STRING" id="1436961.SAMN05421739_101597"/>
<dbReference type="Gene3D" id="1.10.3810.10">
    <property type="entry name" value="Biosynthetic peptidoglycan transglycosylase-like"/>
    <property type="match status" value="1"/>
</dbReference>
<evidence type="ECO:0000256" key="8">
    <source>
        <dbReference type="ARBA" id="ARBA00022801"/>
    </source>
</evidence>